<dbReference type="OrthoDB" id="9783818at2"/>
<keyword evidence="4" id="KW-1185">Reference proteome</keyword>
<dbReference type="InterPro" id="IPR002035">
    <property type="entry name" value="VWF_A"/>
</dbReference>
<accession>A0A429Y025</accession>
<dbReference type="Pfam" id="PF00092">
    <property type="entry name" value="VWA"/>
    <property type="match status" value="1"/>
</dbReference>
<dbReference type="SUPFAM" id="SSF53300">
    <property type="entry name" value="vWA-like"/>
    <property type="match status" value="1"/>
</dbReference>
<sequence length="454" mass="51873">MKLRNYLFICLSLFIVLSGCGQEKENKLETTTVEKDKEENDRPENHRDENVLLDATAYQSNELEDILMQVPGKFSSENYDELKVKELIDQWPRDLEMKEYYEQLLALVAEDYRPYKKYFEDVDTSFEENSSEPGSKNMDVPSEKKVNIQILFDSSGSMNGEVGGKQKMKLAKDAVQSFVSELPEQVQISLRVYGHKGTGSDADKPLSCKSTEVVYPFKSYDQKQFSAALDQFSPAGWTPLAGAIQAAEEDLKELSGDDVENILYVVSDGVETCDGDPVKAAKQINQSDIKGVVNIIGYDVDNEGQEALKEVAKAGAGKYETVSSQQQFEDFFEKEKELLIDAWYEWENTNVDNVYESESSRLDEINTKESEMRDAQEREEKRLEELTKYIGDHLKEDPVEIRLAVADRGRELRIYVGDTARDLRIKLSDNARNQRIDTRDKALDERIKIRNEED</sequence>
<feature type="domain" description="VWFA" evidence="2">
    <location>
        <begin position="147"/>
        <end position="343"/>
    </location>
</feature>
<evidence type="ECO:0000313" key="3">
    <source>
        <dbReference type="EMBL" id="RST74367.1"/>
    </source>
</evidence>
<evidence type="ECO:0000256" key="1">
    <source>
        <dbReference type="SAM" id="MobiDB-lite"/>
    </source>
</evidence>
<protein>
    <submittedName>
        <fullName evidence="3">VWA domain-containing protein</fullName>
    </submittedName>
</protein>
<evidence type="ECO:0000313" key="4">
    <source>
        <dbReference type="Proteomes" id="UP000287156"/>
    </source>
</evidence>
<dbReference type="PROSITE" id="PS50234">
    <property type="entry name" value="VWFA"/>
    <property type="match status" value="1"/>
</dbReference>
<dbReference type="PROSITE" id="PS51257">
    <property type="entry name" value="PROKAR_LIPOPROTEIN"/>
    <property type="match status" value="1"/>
</dbReference>
<dbReference type="InterPro" id="IPR036465">
    <property type="entry name" value="vWFA_dom_sf"/>
</dbReference>
<proteinExistence type="predicted"/>
<dbReference type="RefSeq" id="WP_126050953.1">
    <property type="nucleotide sequence ID" value="NZ_QYTV02000004.1"/>
</dbReference>
<gene>
    <name evidence="3" type="ORF">D4T97_011925</name>
</gene>
<feature type="region of interest" description="Disordered" evidence="1">
    <location>
        <begin position="29"/>
        <end position="49"/>
    </location>
</feature>
<comment type="caution">
    <text evidence="3">The sequence shown here is derived from an EMBL/GenBank/DDBJ whole genome shotgun (WGS) entry which is preliminary data.</text>
</comment>
<dbReference type="EMBL" id="QYTV02000004">
    <property type="protein sequence ID" value="RST74367.1"/>
    <property type="molecule type" value="Genomic_DNA"/>
</dbReference>
<dbReference type="Proteomes" id="UP000287156">
    <property type="component" value="Unassembled WGS sequence"/>
</dbReference>
<reference evidence="3" key="1">
    <citation type="submission" date="2018-12" db="EMBL/GenBank/DDBJ databases">
        <authorList>
            <person name="Sun L."/>
            <person name="Chen Z."/>
        </authorList>
    </citation>
    <scope>NUCLEOTIDE SEQUENCE [LARGE SCALE GENOMIC DNA]</scope>
    <source>
        <strain evidence="3">3-2-2</strain>
    </source>
</reference>
<dbReference type="SMART" id="SM00327">
    <property type="entry name" value="VWA"/>
    <property type="match status" value="1"/>
</dbReference>
<evidence type="ECO:0000259" key="2">
    <source>
        <dbReference type="PROSITE" id="PS50234"/>
    </source>
</evidence>
<organism evidence="3 4">
    <name type="scientific">Siminovitchia acidinfaciens</name>
    <dbReference type="NCBI Taxonomy" id="2321395"/>
    <lineage>
        <taxon>Bacteria</taxon>
        <taxon>Bacillati</taxon>
        <taxon>Bacillota</taxon>
        <taxon>Bacilli</taxon>
        <taxon>Bacillales</taxon>
        <taxon>Bacillaceae</taxon>
        <taxon>Siminovitchia</taxon>
    </lineage>
</organism>
<name>A0A429Y025_9BACI</name>
<dbReference type="AlphaFoldDB" id="A0A429Y025"/>
<dbReference type="Gene3D" id="3.40.50.410">
    <property type="entry name" value="von Willebrand factor, type A domain"/>
    <property type="match status" value="2"/>
</dbReference>